<dbReference type="FunFam" id="3.40.50.300:FF:001218">
    <property type="entry name" value="AAA family ATPase, putative"/>
    <property type="match status" value="1"/>
</dbReference>
<feature type="compositionally biased region" description="Acidic residues" evidence="10">
    <location>
        <begin position="106"/>
        <end position="119"/>
    </location>
</feature>
<evidence type="ECO:0000256" key="2">
    <source>
        <dbReference type="ARBA" id="ARBA00004286"/>
    </source>
</evidence>
<feature type="region of interest" description="Disordered" evidence="10">
    <location>
        <begin position="1"/>
        <end position="150"/>
    </location>
</feature>
<feature type="compositionally biased region" description="Basic residues" evidence="10">
    <location>
        <begin position="320"/>
        <end position="334"/>
    </location>
</feature>
<dbReference type="GO" id="GO:0005524">
    <property type="term" value="F:ATP binding"/>
    <property type="evidence" value="ECO:0007669"/>
    <property type="project" value="UniProtKB-KW"/>
</dbReference>
<dbReference type="GO" id="GO:0005634">
    <property type="term" value="C:nucleus"/>
    <property type="evidence" value="ECO:0007669"/>
    <property type="project" value="UniProtKB-SubCell"/>
</dbReference>
<dbReference type="PROSITE" id="PS00674">
    <property type="entry name" value="AAA"/>
    <property type="match status" value="1"/>
</dbReference>
<feature type="compositionally biased region" description="Basic residues" evidence="10">
    <location>
        <begin position="197"/>
        <end position="206"/>
    </location>
</feature>
<dbReference type="GO" id="GO:0016887">
    <property type="term" value="F:ATP hydrolysis activity"/>
    <property type="evidence" value="ECO:0007669"/>
    <property type="project" value="InterPro"/>
</dbReference>
<evidence type="ECO:0000256" key="5">
    <source>
        <dbReference type="ARBA" id="ARBA00022741"/>
    </source>
</evidence>
<keyword evidence="8" id="KW-0103">Bromodomain</keyword>
<dbReference type="InterPro" id="IPR003960">
    <property type="entry name" value="ATPase_AAA_CS"/>
</dbReference>
<keyword evidence="9" id="KW-0539">Nucleus</keyword>
<feature type="domain" description="AAA+ ATPase" evidence="11">
    <location>
        <begin position="603"/>
        <end position="744"/>
    </location>
</feature>
<evidence type="ECO:0000256" key="7">
    <source>
        <dbReference type="ARBA" id="ARBA00022840"/>
    </source>
</evidence>
<feature type="compositionally biased region" description="Polar residues" evidence="10">
    <location>
        <begin position="1513"/>
        <end position="1533"/>
    </location>
</feature>
<evidence type="ECO:0000256" key="8">
    <source>
        <dbReference type="ARBA" id="ARBA00023117"/>
    </source>
</evidence>
<dbReference type="GO" id="GO:0045815">
    <property type="term" value="P:transcription initiation-coupled chromatin remodeling"/>
    <property type="evidence" value="ECO:0007669"/>
    <property type="project" value="TreeGrafter"/>
</dbReference>
<keyword evidence="6" id="KW-0378">Hydrolase</keyword>
<feature type="compositionally biased region" description="Basic residues" evidence="10">
    <location>
        <begin position="33"/>
        <end position="54"/>
    </location>
</feature>
<dbReference type="GO" id="GO:0003682">
    <property type="term" value="F:chromatin binding"/>
    <property type="evidence" value="ECO:0007669"/>
    <property type="project" value="TreeGrafter"/>
</dbReference>
<evidence type="ECO:0000256" key="9">
    <source>
        <dbReference type="ARBA" id="ARBA00023242"/>
    </source>
</evidence>
<dbReference type="InterPro" id="IPR041569">
    <property type="entry name" value="AAA_lid_3"/>
</dbReference>
<comment type="caution">
    <text evidence="12">The sequence shown here is derived from an EMBL/GenBank/DDBJ whole genome shotgun (WGS) entry which is preliminary data.</text>
</comment>
<feature type="compositionally biased region" description="Acidic residues" evidence="10">
    <location>
        <begin position="210"/>
        <end position="223"/>
    </location>
</feature>
<keyword evidence="5" id="KW-0547">Nucleotide-binding</keyword>
<reference evidence="12" key="1">
    <citation type="submission" date="2021-07" db="EMBL/GenBank/DDBJ databases">
        <authorList>
            <person name="Branca A.L. A."/>
        </authorList>
    </citation>
    <scope>NUCLEOTIDE SEQUENCE</scope>
</reference>
<gene>
    <name evidence="12" type="ORF">PSALAMII_LOCUS5183</name>
</gene>
<feature type="compositionally biased region" description="Acidic residues" evidence="10">
    <location>
        <begin position="61"/>
        <end position="83"/>
    </location>
</feature>
<proteinExistence type="inferred from homology"/>
<dbReference type="GO" id="GO:0000785">
    <property type="term" value="C:chromatin"/>
    <property type="evidence" value="ECO:0007669"/>
    <property type="project" value="UniProtKB-ARBA"/>
</dbReference>
<feature type="compositionally biased region" description="Basic and acidic residues" evidence="10">
    <location>
        <begin position="7"/>
        <end position="17"/>
    </location>
</feature>
<evidence type="ECO:0000259" key="11">
    <source>
        <dbReference type="SMART" id="SM00382"/>
    </source>
</evidence>
<comment type="similarity">
    <text evidence="3">Belongs to the AAA ATPase family.</text>
</comment>
<feature type="compositionally biased region" description="Acidic residues" evidence="10">
    <location>
        <begin position="397"/>
        <end position="407"/>
    </location>
</feature>
<dbReference type="FunFam" id="3.40.50.300:FF:000061">
    <property type="entry name" value="ATPase family, AAA domain-containing 2"/>
    <property type="match status" value="1"/>
</dbReference>
<feature type="compositionally biased region" description="Basic and acidic residues" evidence="10">
    <location>
        <begin position="309"/>
        <end position="318"/>
    </location>
</feature>
<feature type="compositionally biased region" description="Polar residues" evidence="10">
    <location>
        <begin position="1356"/>
        <end position="1366"/>
    </location>
</feature>
<dbReference type="EMBL" id="CAJVPD010000231">
    <property type="protein sequence ID" value="CAG8376137.1"/>
    <property type="molecule type" value="Genomic_DNA"/>
</dbReference>
<feature type="compositionally biased region" description="Basic and acidic residues" evidence="10">
    <location>
        <begin position="1271"/>
        <end position="1287"/>
    </location>
</feature>
<feature type="compositionally biased region" description="Acidic residues" evidence="10">
    <location>
        <begin position="340"/>
        <end position="356"/>
    </location>
</feature>
<accession>A0A9W4J728</accession>
<feature type="compositionally biased region" description="Polar residues" evidence="10">
    <location>
        <begin position="528"/>
        <end position="546"/>
    </location>
</feature>
<evidence type="ECO:0000256" key="1">
    <source>
        <dbReference type="ARBA" id="ARBA00004123"/>
    </source>
</evidence>
<dbReference type="InterPro" id="IPR027417">
    <property type="entry name" value="P-loop_NTPase"/>
</dbReference>
<dbReference type="GO" id="GO:0006337">
    <property type="term" value="P:nucleosome disassembly"/>
    <property type="evidence" value="ECO:0007669"/>
    <property type="project" value="TreeGrafter"/>
</dbReference>
<dbReference type="InterPro" id="IPR045199">
    <property type="entry name" value="ATAD2-like"/>
</dbReference>
<evidence type="ECO:0000313" key="12">
    <source>
        <dbReference type="EMBL" id="CAG8376137.1"/>
    </source>
</evidence>
<evidence type="ECO:0000256" key="10">
    <source>
        <dbReference type="SAM" id="MobiDB-lite"/>
    </source>
</evidence>
<organism evidence="12 13">
    <name type="scientific">Penicillium salamii</name>
    <dbReference type="NCBI Taxonomy" id="1612424"/>
    <lineage>
        <taxon>Eukaryota</taxon>
        <taxon>Fungi</taxon>
        <taxon>Dikarya</taxon>
        <taxon>Ascomycota</taxon>
        <taxon>Pezizomycotina</taxon>
        <taxon>Eurotiomycetes</taxon>
        <taxon>Eurotiomycetidae</taxon>
        <taxon>Eurotiales</taxon>
        <taxon>Aspergillaceae</taxon>
        <taxon>Penicillium</taxon>
    </lineage>
</organism>
<feature type="compositionally biased region" description="Basic and acidic residues" evidence="10">
    <location>
        <begin position="274"/>
        <end position="283"/>
    </location>
</feature>
<dbReference type="Gene3D" id="1.10.8.60">
    <property type="match status" value="1"/>
</dbReference>
<evidence type="ECO:0000256" key="3">
    <source>
        <dbReference type="ARBA" id="ARBA00006914"/>
    </source>
</evidence>
<dbReference type="GO" id="GO:0042393">
    <property type="term" value="F:histone binding"/>
    <property type="evidence" value="ECO:0007669"/>
    <property type="project" value="UniProtKB-ARBA"/>
</dbReference>
<sequence>MARSAKRSYEEVANKSDSDDEDYSDHAQYSRSTARKSKASPKKKSRSAPKRRRRGSADDGISSEEEFSEDLSVEEEEEEESSDSDAPRNARGTRRRTNQSHRPTYEEPDSEEVIDDDEEVTRAPSPRRSTILKLRVPRHALEQQQQQPSQYLEFRRHVTRHTREPSEDIYALTNSGRHMETVQRGTVSPPADVPSRRTSRTNRNKHTIIDEEDEDAEAEDVIEETTLKDSMEVVESDVPQGGEEGDTLQMNDAEHELVDEEMSNEVVVPESENGDAKHSHLETTDNAPTTRLLRGRPPQMQSQEENAEDADRNEDSQLRRSSRKQPSRSSQRKTTKLDSDFEPEEASNDDEEEEDSVHDSVASPRKQSRSREEAEDSSNSRRPGLRKRPSRSRPPSEEADELAEELEDLHGGRRFRRRAKQAVVYEKPRRNRKDVDYRIIRPELLQPNDDSDHEVTGSPSRRGRGGGGWQRTLFSTTGPFGGGGNSAILGAPGGPAAVGGADSDSSDDEGMQQPTRTGPGPNGAVAATHNQSADTAQAASGTPANLGKFNNKQALADADPLGVDMNVNFDHVGGLQGHIDQLKEMVSLPLLYPEIFQRFKITPPRGVLFHGPPGTGKTLMARALANSVSSEGRKVTFYMRKGADALSKWVGEAERQLRLLFEEARKNQPSIIFFDEIDGLAPVRSSKQEQIHASIVSTLLALMDGMDGRGQVVVIGATNRPDSVDPALRRPGRFDREFYFALPNIEARRAILDIHTKEWDPPLPGPIKDELADMTKGYGGADLRALCTEAAINAVQRRYPQIYKSDQKLIIDPKTIDVAPKDFMLAIKKLVPSSERSTSSGATALPPNIEPLLRSPLSEIKTLLSQILPQRKKLTALEEAQFEEPDDGEGFGRELLLQEFDRSRVFRPRLLLRGSHGMGQQYLAAALLHVFEGLHVQAFDLPTLLSDSTRSPEAAVIQLFTEVKRHKPSVIYIPNIQLWSQTVGPAVISTFMGLLRSVPPSDPVLLLGILESQDEEVDDVLLKNLFGFSKKNFFDLPAPDHEARREFFAKIIEFVKTSPKAFPNPDNRKLRQLEQLEVAPPPPKPEVKLSKEELKAQKRKDYHTLNLLKIRIQPIMDQVKKYKRFRTGVIDEASIRYLWDEEDPDIITSDLPPDQQNSFRPYEKAHDKHGVLGLRETATGKFFYNLEIVTIEKRLSNGYYKRPMDFVADVKRMVKDNRQTGDHERTLRANELLSNVDVDVAGIVAADPVLMAECDQVFLRELAREKEAAERAQRVEEQRPQEERTQEGEVDPVSETRDAEANANGPDHVADSFPINGGDDDHDDEKKPISRPVTPANQLGFVNGNYGADGGETETNEVGSHGASNGTHEEAQEGDGDGDIFMSNSDDHSGDKDTQGSSFGPSAQPKPPYSHTAPSQQVRRESGLSSFSQRGPMTPMAPGSQPADYTNEASTTQTTSDKKSSEHLSTQQYNTQSPHVSRTEYPDLTQYPDRVSQEDHLPDTQQSQPSPRARDSLASTADTQDNSGLNGSQSQSKPQPPLFDAPNMSNNTSTNLQSIVEEEPHAPFVLDLDIVERLHEQLTLSTSGFSVEQLEQVNTNLMDYVWHMRGEWNRTLVADGLGKTYNDVLEDMQAMQEIGNISQATRDILANLSFQ</sequence>
<dbReference type="InterPro" id="IPR003959">
    <property type="entry name" value="ATPase_AAA_core"/>
</dbReference>
<feature type="region of interest" description="Disordered" evidence="10">
    <location>
        <begin position="173"/>
        <end position="546"/>
    </location>
</feature>
<dbReference type="Pfam" id="PF00004">
    <property type="entry name" value="AAA"/>
    <property type="match status" value="1"/>
</dbReference>
<evidence type="ECO:0000256" key="6">
    <source>
        <dbReference type="ARBA" id="ARBA00022801"/>
    </source>
</evidence>
<protein>
    <recommendedName>
        <fullName evidence="11">AAA+ ATPase domain-containing protein</fullName>
    </recommendedName>
</protein>
<evidence type="ECO:0000313" key="13">
    <source>
        <dbReference type="Proteomes" id="UP001152592"/>
    </source>
</evidence>
<feature type="region of interest" description="Disordered" evidence="10">
    <location>
        <begin position="1271"/>
        <end position="1549"/>
    </location>
</feature>
<name>A0A9W4J728_9EURO</name>
<dbReference type="InterPro" id="IPR003593">
    <property type="entry name" value="AAA+_ATPase"/>
</dbReference>
<dbReference type="Gene3D" id="3.40.50.300">
    <property type="entry name" value="P-loop containing nucleotide triphosphate hydrolases"/>
    <property type="match status" value="2"/>
</dbReference>
<feature type="compositionally biased region" description="Gly residues" evidence="10">
    <location>
        <begin position="479"/>
        <end position="497"/>
    </location>
</feature>
<feature type="compositionally biased region" description="Polar residues" evidence="10">
    <location>
        <begin position="1463"/>
        <end position="1476"/>
    </location>
</feature>
<keyword evidence="4" id="KW-0158">Chromosome</keyword>
<dbReference type="GO" id="GO:0140674">
    <property type="term" value="F:ATP-dependent histone chaperone activity"/>
    <property type="evidence" value="ECO:0007669"/>
    <property type="project" value="UniProtKB-ARBA"/>
</dbReference>
<dbReference type="CDD" id="cd05491">
    <property type="entry name" value="Bromo_TBP7_like"/>
    <property type="match status" value="1"/>
</dbReference>
<dbReference type="PANTHER" id="PTHR23069">
    <property type="entry name" value="AAA DOMAIN-CONTAINING"/>
    <property type="match status" value="1"/>
</dbReference>
<dbReference type="Pfam" id="PF17862">
    <property type="entry name" value="AAA_lid_3"/>
    <property type="match status" value="1"/>
</dbReference>
<evidence type="ECO:0000256" key="4">
    <source>
        <dbReference type="ARBA" id="ARBA00022454"/>
    </source>
</evidence>
<dbReference type="SUPFAM" id="SSF52540">
    <property type="entry name" value="P-loop containing nucleoside triphosphate hydrolases"/>
    <property type="match status" value="2"/>
</dbReference>
<comment type="subcellular location">
    <subcellularLocation>
        <location evidence="2">Chromosome</location>
    </subcellularLocation>
    <subcellularLocation>
        <location evidence="1">Nucleus</location>
    </subcellularLocation>
</comment>
<dbReference type="Proteomes" id="UP001152592">
    <property type="component" value="Unassembled WGS sequence"/>
</dbReference>
<dbReference type="SMART" id="SM00382">
    <property type="entry name" value="AAA"/>
    <property type="match status" value="1"/>
</dbReference>
<dbReference type="FunFam" id="1.10.8.60:FF:000016">
    <property type="entry name" value="ATPase family AAA domain-containing protein 2B"/>
    <property type="match status" value="1"/>
</dbReference>
<dbReference type="OrthoDB" id="40902at2759"/>
<feature type="compositionally biased region" description="Basic and acidic residues" evidence="10">
    <location>
        <begin position="1385"/>
        <end position="1394"/>
    </location>
</feature>
<keyword evidence="7" id="KW-0067">ATP-binding</keyword>
<feature type="compositionally biased region" description="Polar residues" evidence="10">
    <location>
        <begin position="1412"/>
        <end position="1431"/>
    </location>
</feature>
<dbReference type="GO" id="GO:0006334">
    <property type="term" value="P:nucleosome assembly"/>
    <property type="evidence" value="ECO:0007669"/>
    <property type="project" value="TreeGrafter"/>
</dbReference>
<dbReference type="PANTHER" id="PTHR23069:SF0">
    <property type="entry name" value="TAT-BINDING HOMOLOG 7"/>
    <property type="match status" value="1"/>
</dbReference>